<evidence type="ECO:0000256" key="2">
    <source>
        <dbReference type="ARBA" id="ARBA00010961"/>
    </source>
</evidence>
<dbReference type="Proteomes" id="UP001155034">
    <property type="component" value="Unassembled WGS sequence"/>
</dbReference>
<reference evidence="6" key="1">
    <citation type="submission" date="2022-08" db="EMBL/GenBank/DDBJ databases">
        <title>Genomic Encyclopedia of Type Strains, Phase V (KMG-V): Genome sequencing to study the core and pangenomes of soil and plant-associated prokaryotes.</title>
        <authorList>
            <person name="Whitman W."/>
        </authorList>
    </citation>
    <scope>NUCLEOTIDE SEQUENCE</scope>
    <source>
        <strain evidence="6">SP2016B</strain>
    </source>
</reference>
<keyword evidence="4" id="KW-0238">DNA-binding</keyword>
<accession>A0A9X2Z1P8</accession>
<protein>
    <submittedName>
        <fullName evidence="6">Transposase-like protein</fullName>
    </submittedName>
</protein>
<evidence type="ECO:0000313" key="7">
    <source>
        <dbReference type="Proteomes" id="UP001155034"/>
    </source>
</evidence>
<comment type="function">
    <text evidence="1">Required for the transposition of the insertion element.</text>
</comment>
<proteinExistence type="inferred from homology"/>
<comment type="caution">
    <text evidence="6">The sequence shown here is derived from an EMBL/GenBank/DDBJ whole genome shotgun (WGS) entry which is preliminary data.</text>
</comment>
<dbReference type="GO" id="GO:0006313">
    <property type="term" value="P:DNA transposition"/>
    <property type="evidence" value="ECO:0007669"/>
    <property type="project" value="InterPro"/>
</dbReference>
<evidence type="ECO:0000256" key="3">
    <source>
        <dbReference type="ARBA" id="ARBA00022578"/>
    </source>
</evidence>
<dbReference type="EMBL" id="JANTYZ010000009">
    <property type="protein sequence ID" value="MCS3866138.1"/>
    <property type="molecule type" value="Genomic_DNA"/>
</dbReference>
<keyword evidence="3" id="KW-0815">Transposition</keyword>
<keyword evidence="5" id="KW-0233">DNA recombination</keyword>
<evidence type="ECO:0000256" key="4">
    <source>
        <dbReference type="ARBA" id="ARBA00023125"/>
    </source>
</evidence>
<evidence type="ECO:0000313" key="6">
    <source>
        <dbReference type="EMBL" id="MCS3866138.1"/>
    </source>
</evidence>
<organism evidence="6 7">
    <name type="scientific">Salinibacter ruber</name>
    <dbReference type="NCBI Taxonomy" id="146919"/>
    <lineage>
        <taxon>Bacteria</taxon>
        <taxon>Pseudomonadati</taxon>
        <taxon>Rhodothermota</taxon>
        <taxon>Rhodothermia</taxon>
        <taxon>Rhodothermales</taxon>
        <taxon>Salinibacteraceae</taxon>
        <taxon>Salinibacter</taxon>
    </lineage>
</organism>
<dbReference type="InterPro" id="IPR001207">
    <property type="entry name" value="Transposase_mutator"/>
</dbReference>
<gene>
    <name evidence="6" type="ORF">GGP82_002709</name>
</gene>
<dbReference type="AlphaFoldDB" id="A0A9X2Z1P8"/>
<comment type="similarity">
    <text evidence="2">Belongs to the transposase mutator family.</text>
</comment>
<evidence type="ECO:0000256" key="5">
    <source>
        <dbReference type="ARBA" id="ARBA00023172"/>
    </source>
</evidence>
<evidence type="ECO:0000256" key="1">
    <source>
        <dbReference type="ARBA" id="ARBA00002190"/>
    </source>
</evidence>
<dbReference type="Pfam" id="PF00872">
    <property type="entry name" value="Transposase_mut"/>
    <property type="match status" value="1"/>
</dbReference>
<dbReference type="GO" id="GO:0004803">
    <property type="term" value="F:transposase activity"/>
    <property type="evidence" value="ECO:0007669"/>
    <property type="project" value="InterPro"/>
</dbReference>
<sequence length="84" mass="9890">MKEITTELCGRQFSKWAAPRLTGELDEQVEAWAPRSLEEQNYPFLVLWRPRTRRFGGREQSGQQPRVLAISINEEGQREILYQI</sequence>
<dbReference type="GO" id="GO:0003677">
    <property type="term" value="F:DNA binding"/>
    <property type="evidence" value="ECO:0007669"/>
    <property type="project" value="UniProtKB-KW"/>
</dbReference>
<name>A0A9X2Z1P8_9BACT</name>